<comment type="cofactor">
    <cofactor evidence="6">
        <name>[2Fe-2S] cluster</name>
        <dbReference type="ChEBI" id="CHEBI:190135"/>
    </cofactor>
</comment>
<evidence type="ECO:0000313" key="8">
    <source>
        <dbReference type="EMBL" id="CAM74513.1"/>
    </source>
</evidence>
<dbReference type="PANTHER" id="PTHR43342">
    <property type="entry name" value="NADH-QUINONE OXIDOREDUCTASE, E SUBUNIT"/>
    <property type="match status" value="1"/>
</dbReference>
<comment type="similarity">
    <text evidence="1">Belongs to the complex I 24 kDa subunit family.</text>
</comment>
<dbReference type="InterPro" id="IPR002023">
    <property type="entry name" value="NuoE-like"/>
</dbReference>
<dbReference type="InterPro" id="IPR028431">
    <property type="entry name" value="NADP_DH_HndA-like"/>
</dbReference>
<accession>A4TV56</accession>
<evidence type="ECO:0000256" key="4">
    <source>
        <dbReference type="ARBA" id="ARBA00023004"/>
    </source>
</evidence>
<dbReference type="AlphaFoldDB" id="A4TV56"/>
<feature type="binding site" evidence="7">
    <location>
        <position position="81"/>
    </location>
    <ligand>
        <name>[2Fe-2S] cluster</name>
        <dbReference type="ChEBI" id="CHEBI:190135"/>
    </ligand>
</feature>
<dbReference type="PROSITE" id="PS01099">
    <property type="entry name" value="COMPLEX1_24K"/>
    <property type="match status" value="1"/>
</dbReference>
<dbReference type="InterPro" id="IPR041921">
    <property type="entry name" value="NuoE_N"/>
</dbReference>
<keyword evidence="5 7" id="KW-0411">Iron-sulfur</keyword>
<dbReference type="GO" id="GO:0051537">
    <property type="term" value="F:2 iron, 2 sulfur cluster binding"/>
    <property type="evidence" value="ECO:0007669"/>
    <property type="project" value="UniProtKB-KW"/>
</dbReference>
<evidence type="ECO:0000256" key="7">
    <source>
        <dbReference type="PIRSR" id="PIRSR000216-1"/>
    </source>
</evidence>
<dbReference type="Pfam" id="PF01257">
    <property type="entry name" value="2Fe-2S_thioredx"/>
    <property type="match status" value="1"/>
</dbReference>
<keyword evidence="4 7" id="KW-0408">Iron</keyword>
<organism evidence="8">
    <name type="scientific">Magnetospirillum gryphiswaldense</name>
    <dbReference type="NCBI Taxonomy" id="55518"/>
    <lineage>
        <taxon>Bacteria</taxon>
        <taxon>Pseudomonadati</taxon>
        <taxon>Pseudomonadota</taxon>
        <taxon>Alphaproteobacteria</taxon>
        <taxon>Rhodospirillales</taxon>
        <taxon>Rhodospirillaceae</taxon>
        <taxon>Magnetospirillum</taxon>
    </lineage>
</organism>
<feature type="binding site" evidence="7">
    <location>
        <position position="122"/>
    </location>
    <ligand>
        <name>[2Fe-2S] cluster</name>
        <dbReference type="ChEBI" id="CHEBI:190135"/>
    </ligand>
</feature>
<evidence type="ECO:0000256" key="5">
    <source>
        <dbReference type="ARBA" id="ARBA00023014"/>
    </source>
</evidence>
<dbReference type="Gene3D" id="3.40.30.10">
    <property type="entry name" value="Glutaredoxin"/>
    <property type="match status" value="1"/>
</dbReference>
<keyword evidence="3 7" id="KW-0479">Metal-binding</keyword>
<dbReference type="GO" id="GO:0046872">
    <property type="term" value="F:metal ion binding"/>
    <property type="evidence" value="ECO:0007669"/>
    <property type="project" value="UniProtKB-KW"/>
</dbReference>
<name>A4TV56_9PROT</name>
<keyword evidence="2 7" id="KW-0001">2Fe-2S</keyword>
<dbReference type="EMBL" id="CU459003">
    <property type="protein sequence ID" value="CAM74513.1"/>
    <property type="molecule type" value="Genomic_DNA"/>
</dbReference>
<feature type="binding site" evidence="7">
    <location>
        <position position="86"/>
    </location>
    <ligand>
        <name>[2Fe-2S] cluster</name>
        <dbReference type="ChEBI" id="CHEBI:190135"/>
    </ligand>
</feature>
<dbReference type="PIRSF" id="PIRSF000216">
    <property type="entry name" value="NADH_DH_24kDa"/>
    <property type="match status" value="1"/>
</dbReference>
<dbReference type="SUPFAM" id="SSF52833">
    <property type="entry name" value="Thioredoxin-like"/>
    <property type="match status" value="1"/>
</dbReference>
<dbReference type="Gene3D" id="1.10.10.1590">
    <property type="entry name" value="NADH-quinone oxidoreductase subunit E"/>
    <property type="match status" value="1"/>
</dbReference>
<sequence>MTAIDWNAERARAIIESHRALRGALLPMLHALQEEFGYVDQAAVPLLAAALNLSQAEIHGVISFYHEFRQSRSGRHVVKVCVAEACQARGSDTLVEHLKAKLGLDLGQTGSDGAFTLEAVYCLGNCALGPSALVDDRLLGRLSPARLDGALA</sequence>
<evidence type="ECO:0000256" key="3">
    <source>
        <dbReference type="ARBA" id="ARBA00022723"/>
    </source>
</evidence>
<comment type="cofactor">
    <cofactor evidence="7">
        <name>[2Fe-2S] cluster</name>
        <dbReference type="ChEBI" id="CHEBI:190135"/>
    </cofactor>
    <text evidence="7">Binds 1 [2Fe-2S] cluster.</text>
</comment>
<evidence type="ECO:0000256" key="1">
    <source>
        <dbReference type="ARBA" id="ARBA00010643"/>
    </source>
</evidence>
<dbReference type="GO" id="GO:0016491">
    <property type="term" value="F:oxidoreductase activity"/>
    <property type="evidence" value="ECO:0007669"/>
    <property type="project" value="InterPro"/>
</dbReference>
<reference evidence="8" key="1">
    <citation type="journal article" date="2007" name="J. Bacteriol.">
        <title>Comparative genome analysis of four magnetotactic bacteria reveals a complex set of group-specific genes implicated in magnetosome biomineralization and function.</title>
        <authorList>
            <person name="Richter M."/>
            <person name="Kube M."/>
            <person name="Bazylinski D.A."/>
            <person name="Lombardot T."/>
            <person name="Gloeckner F.O."/>
            <person name="Reinhardt R."/>
            <person name="Schueler D."/>
        </authorList>
    </citation>
    <scope>NUCLEOTIDE SEQUENCE</scope>
    <source>
        <strain evidence="8">MSR-1</strain>
    </source>
</reference>
<evidence type="ECO:0000256" key="6">
    <source>
        <dbReference type="ARBA" id="ARBA00034078"/>
    </source>
</evidence>
<proteinExistence type="inferred from homology"/>
<dbReference type="PANTHER" id="PTHR43342:SF1">
    <property type="entry name" value="BIFURCATING [FEFE] HYDROGENASE GAMMA SUBUNIT"/>
    <property type="match status" value="1"/>
</dbReference>
<evidence type="ECO:0000256" key="2">
    <source>
        <dbReference type="ARBA" id="ARBA00022714"/>
    </source>
</evidence>
<gene>
    <name evidence="8" type="ORF">MGR_1921</name>
</gene>
<feature type="binding site" evidence="7">
    <location>
        <position position="126"/>
    </location>
    <ligand>
        <name>[2Fe-2S] cluster</name>
        <dbReference type="ChEBI" id="CHEBI:190135"/>
    </ligand>
</feature>
<protein>
    <submittedName>
        <fullName evidence="8">NADH dehydrogenase I chain E</fullName>
    </submittedName>
</protein>
<dbReference type="NCBIfam" id="NF004638">
    <property type="entry name" value="PRK05988.1"/>
    <property type="match status" value="1"/>
</dbReference>
<dbReference type="InterPro" id="IPR036249">
    <property type="entry name" value="Thioredoxin-like_sf"/>
</dbReference>
<dbReference type="CDD" id="cd03081">
    <property type="entry name" value="TRX_Fd_NuoE_FDH_gamma"/>
    <property type="match status" value="1"/>
</dbReference>
<dbReference type="RefSeq" id="WP_106001459.1">
    <property type="nucleotide sequence ID" value="NZ_CP027527.1"/>
</dbReference>